<evidence type="ECO:0000313" key="2">
    <source>
        <dbReference type="Proteomes" id="UP000067444"/>
    </source>
</evidence>
<keyword evidence="2" id="KW-1185">Reference proteome</keyword>
<sequence>MKRTVTSLALIAALSAAGAASAIEYNAFGLTETQDASSHVEVGLVRSATAGEVQIFAYEAGEVGALLGETAVHAGANPDVFINVGATPSTDVIAVLYDANGNATAETVLDLVQ</sequence>
<dbReference type="RefSeq" id="WP_049834724.1">
    <property type="nucleotide sequence ID" value="NZ_CP012160.1"/>
</dbReference>
<dbReference type="EMBL" id="CP012160">
    <property type="protein sequence ID" value="AKS46421.1"/>
    <property type="molecule type" value="Genomic_DNA"/>
</dbReference>
<reference evidence="1 2" key="1">
    <citation type="journal article" date="2015" name="Genome Announc.">
        <title>Closed Genome Sequence of Octadecabacter temperatus SB1, the First Mesophilic Species of the Genus Octadecabacter.</title>
        <authorList>
            <person name="Voget S."/>
            <person name="Billerbeck S."/>
            <person name="Simon M."/>
            <person name="Daniel R."/>
        </authorList>
    </citation>
    <scope>NUCLEOTIDE SEQUENCE [LARGE SCALE GENOMIC DNA]</scope>
    <source>
        <strain evidence="1 2">SB1</strain>
    </source>
</reference>
<accession>A0A0K0Y695</accession>
<gene>
    <name evidence="1" type="ORF">OSB_18810</name>
</gene>
<proteinExistence type="predicted"/>
<dbReference type="AlphaFoldDB" id="A0A0K0Y695"/>
<organism evidence="1 2">
    <name type="scientific">Octadecabacter temperatus</name>
    <dbReference type="NCBI Taxonomy" id="1458307"/>
    <lineage>
        <taxon>Bacteria</taxon>
        <taxon>Pseudomonadati</taxon>
        <taxon>Pseudomonadota</taxon>
        <taxon>Alphaproteobacteria</taxon>
        <taxon>Rhodobacterales</taxon>
        <taxon>Roseobacteraceae</taxon>
        <taxon>Octadecabacter</taxon>
    </lineage>
</organism>
<evidence type="ECO:0000313" key="1">
    <source>
        <dbReference type="EMBL" id="AKS46421.1"/>
    </source>
</evidence>
<dbReference type="STRING" id="1458307.OSB_18810"/>
<name>A0A0K0Y695_9RHOB</name>
<dbReference type="OrthoDB" id="7876219at2"/>
<protein>
    <submittedName>
        <fullName evidence="1">Uncharacterized protein</fullName>
    </submittedName>
</protein>
<dbReference type="Proteomes" id="UP000067444">
    <property type="component" value="Chromosome"/>
</dbReference>
<dbReference type="KEGG" id="otm:OSB_18810"/>